<reference evidence="4 5" key="1">
    <citation type="journal article" date="2016" name="Nat. Commun.">
        <title>Thousands of microbial genomes shed light on interconnected biogeochemical processes in an aquifer system.</title>
        <authorList>
            <person name="Anantharaman K."/>
            <person name="Brown C.T."/>
            <person name="Hug L.A."/>
            <person name="Sharon I."/>
            <person name="Castelle C.J."/>
            <person name="Probst A.J."/>
            <person name="Thomas B.C."/>
            <person name="Singh A."/>
            <person name="Wilkins M.J."/>
            <person name="Karaoz U."/>
            <person name="Brodie E.L."/>
            <person name="Williams K.H."/>
            <person name="Hubbard S.S."/>
            <person name="Banfield J.F."/>
        </authorList>
    </citation>
    <scope>NUCLEOTIDE SEQUENCE [LARGE SCALE GENOMIC DNA]</scope>
</reference>
<feature type="coiled-coil region" evidence="1">
    <location>
        <begin position="30"/>
        <end position="57"/>
    </location>
</feature>
<proteinExistence type="predicted"/>
<name>A0A1G2PNI8_9BACT</name>
<dbReference type="Pfam" id="PF13406">
    <property type="entry name" value="SLT_2"/>
    <property type="match status" value="1"/>
</dbReference>
<evidence type="ECO:0000313" key="4">
    <source>
        <dbReference type="EMBL" id="OHA49172.1"/>
    </source>
</evidence>
<keyword evidence="2" id="KW-0732">Signal</keyword>
<evidence type="ECO:0000259" key="3">
    <source>
        <dbReference type="Pfam" id="PF13406"/>
    </source>
</evidence>
<dbReference type="EMBL" id="MHSU01000036">
    <property type="protein sequence ID" value="OHA49172.1"/>
    <property type="molecule type" value="Genomic_DNA"/>
</dbReference>
<dbReference type="InterPro" id="IPR031304">
    <property type="entry name" value="SLT_2"/>
</dbReference>
<organism evidence="4 5">
    <name type="scientific">Candidatus Terrybacteria bacterium RIFCSPHIGHO2_02_41_19</name>
    <dbReference type="NCBI Taxonomy" id="1802364"/>
    <lineage>
        <taxon>Bacteria</taxon>
        <taxon>Candidatus Terryibacteriota</taxon>
    </lineage>
</organism>
<dbReference type="SUPFAM" id="SSF53955">
    <property type="entry name" value="Lysozyme-like"/>
    <property type="match status" value="1"/>
</dbReference>
<keyword evidence="1" id="KW-0175">Coiled coil</keyword>
<comment type="caution">
    <text evidence="4">The sequence shown here is derived from an EMBL/GenBank/DDBJ whole genome shotgun (WGS) entry which is preliminary data.</text>
</comment>
<protein>
    <recommendedName>
        <fullName evidence="3">Transglycosylase SLT domain-containing protein</fullName>
    </recommendedName>
</protein>
<feature type="chain" id="PRO_5009583910" description="Transglycosylase SLT domain-containing protein" evidence="2">
    <location>
        <begin position="26"/>
        <end position="448"/>
    </location>
</feature>
<dbReference type="Gene3D" id="6.10.250.3150">
    <property type="match status" value="1"/>
</dbReference>
<evidence type="ECO:0000256" key="2">
    <source>
        <dbReference type="SAM" id="SignalP"/>
    </source>
</evidence>
<dbReference type="InterPro" id="IPR023346">
    <property type="entry name" value="Lysozyme-like_dom_sf"/>
</dbReference>
<sequence length="448" mass="50214">MSKFFKPLIVLLASFVFFHFTPSLAEEVNQNATKERKEELQKQLDNLDSQIGALDSIIQQKRTESASLERDIAIFDAKIKKAKLEIQRRDAEISKTKTGISQKSEQIITLSAKSEKKKDSLAELIRKNNEMDSTGLAEIVLGYQKMSDFFVTEDTLEPIHRLIQDTLDEIRSTKKQTEKEKDDLTEYQVEQVQLKTAQEMERKKLAANEAEKKNLLKISKGVEDGYGVIMALKQKDAATIRSQLFLLSGSPSISFEKAVEYANLVWNKLKVRPAFLLGVIREESNLGANVGKGNWKEDLAHPNCAKQRTAFTQITSELGLDPDLLPVSKKVWYGYCGGAMGPAQFMPTTWLLYKKGISNITGNNPPNPWDPKDAFVASGLLLKDNGASVGGYVAERKAALKYLAGGNWEKPKGSNRENPAYAFYGNDVMEFATDYQEQIDIINKLASR</sequence>
<dbReference type="AlphaFoldDB" id="A0A1G2PNI8"/>
<evidence type="ECO:0000313" key="5">
    <source>
        <dbReference type="Proteomes" id="UP000178646"/>
    </source>
</evidence>
<gene>
    <name evidence="4" type="ORF">A2W59_00410</name>
</gene>
<evidence type="ECO:0000256" key="1">
    <source>
        <dbReference type="SAM" id="Coils"/>
    </source>
</evidence>
<dbReference type="Gene3D" id="1.10.530.10">
    <property type="match status" value="1"/>
</dbReference>
<accession>A0A1G2PNI8</accession>
<feature type="domain" description="Transglycosylase SLT" evidence="3">
    <location>
        <begin position="267"/>
        <end position="390"/>
    </location>
</feature>
<feature type="signal peptide" evidence="2">
    <location>
        <begin position="1"/>
        <end position="25"/>
    </location>
</feature>
<dbReference type="Proteomes" id="UP000178646">
    <property type="component" value="Unassembled WGS sequence"/>
</dbReference>